<comment type="cofactor">
    <cofactor evidence="1">
        <name>heme</name>
        <dbReference type="ChEBI" id="CHEBI:30413"/>
    </cofactor>
</comment>
<dbReference type="Proteomes" id="UP000499080">
    <property type="component" value="Unassembled WGS sequence"/>
</dbReference>
<dbReference type="Gene3D" id="1.10.630.10">
    <property type="entry name" value="Cytochrome P450"/>
    <property type="match status" value="1"/>
</dbReference>
<dbReference type="PANTHER" id="PTHR24279">
    <property type="entry name" value="CYTOCHROME P450"/>
    <property type="match status" value="1"/>
</dbReference>
<evidence type="ECO:0000256" key="1">
    <source>
        <dbReference type="ARBA" id="ARBA00001971"/>
    </source>
</evidence>
<keyword evidence="5" id="KW-0560">Oxidoreductase</keyword>
<dbReference type="GO" id="GO:0005506">
    <property type="term" value="F:iron ion binding"/>
    <property type="evidence" value="ECO:0007669"/>
    <property type="project" value="InterPro"/>
</dbReference>
<comment type="caution">
    <text evidence="8">The sequence shown here is derived from an EMBL/GenBank/DDBJ whole genome shotgun (WGS) entry which is preliminary data.</text>
</comment>
<keyword evidence="3" id="KW-0349">Heme</keyword>
<organism evidence="8 9">
    <name type="scientific">Araneus ventricosus</name>
    <name type="common">Orbweaver spider</name>
    <name type="synonym">Epeira ventricosa</name>
    <dbReference type="NCBI Taxonomy" id="182803"/>
    <lineage>
        <taxon>Eukaryota</taxon>
        <taxon>Metazoa</taxon>
        <taxon>Ecdysozoa</taxon>
        <taxon>Arthropoda</taxon>
        <taxon>Chelicerata</taxon>
        <taxon>Arachnida</taxon>
        <taxon>Araneae</taxon>
        <taxon>Araneomorphae</taxon>
        <taxon>Entelegynae</taxon>
        <taxon>Araneoidea</taxon>
        <taxon>Araneidae</taxon>
        <taxon>Araneus</taxon>
    </lineage>
</organism>
<keyword evidence="7" id="KW-0503">Monooxygenase</keyword>
<reference evidence="8 9" key="1">
    <citation type="journal article" date="2019" name="Sci. Rep.">
        <title>Orb-weaving spider Araneus ventricosus genome elucidates the spidroin gene catalogue.</title>
        <authorList>
            <person name="Kono N."/>
            <person name="Nakamura H."/>
            <person name="Ohtoshi R."/>
            <person name="Moran D.A.P."/>
            <person name="Shinohara A."/>
            <person name="Yoshida Y."/>
            <person name="Fujiwara M."/>
            <person name="Mori M."/>
            <person name="Tomita M."/>
            <person name="Arakawa K."/>
        </authorList>
    </citation>
    <scope>NUCLEOTIDE SEQUENCE [LARGE SCALE GENOMIC DNA]</scope>
</reference>
<dbReference type="AlphaFoldDB" id="A0A4Y2IFL9"/>
<dbReference type="PANTHER" id="PTHR24279:SF120">
    <property type="entry name" value="CYTOCHROME P450"/>
    <property type="match status" value="1"/>
</dbReference>
<comment type="similarity">
    <text evidence="2">Belongs to the cytochrome P450 family.</text>
</comment>
<protein>
    <submittedName>
        <fullName evidence="8">Uncharacterized protein</fullName>
    </submittedName>
</protein>
<dbReference type="InterPro" id="IPR050479">
    <property type="entry name" value="CYP11_CYP27_families"/>
</dbReference>
<keyword evidence="9" id="KW-1185">Reference proteome</keyword>
<dbReference type="GO" id="GO:0004497">
    <property type="term" value="F:monooxygenase activity"/>
    <property type="evidence" value="ECO:0007669"/>
    <property type="project" value="UniProtKB-KW"/>
</dbReference>
<dbReference type="InterPro" id="IPR036396">
    <property type="entry name" value="Cyt_P450_sf"/>
</dbReference>
<dbReference type="EMBL" id="BGPR01002579">
    <property type="protein sequence ID" value="GBM75806.1"/>
    <property type="molecule type" value="Genomic_DNA"/>
</dbReference>
<dbReference type="GO" id="GO:0020037">
    <property type="term" value="F:heme binding"/>
    <property type="evidence" value="ECO:0007669"/>
    <property type="project" value="InterPro"/>
</dbReference>
<keyword evidence="6" id="KW-0408">Iron</keyword>
<proteinExistence type="inferred from homology"/>
<gene>
    <name evidence="8" type="ORF">AVEN_105726_1</name>
</gene>
<keyword evidence="4" id="KW-0479">Metal-binding</keyword>
<sequence length="211" mass="24220">MRSLGHLRRIVHANNTIRCCSSTVRTENDLQVKPFSEIPSLPSLPILGASWHYMPIIGKYRLDEQHKANVEKRRQYGDIFREKIGKLDIVVSFSAEDMRQISINEGRHPFRVKFDSVVTYRKSRPHWYSTAGVVSTRMVGGGGGEGYVSIGHENIKINQEEKKIVLFSAQWNCEKADSYVQSYWIKMGLRLPNGEVLASGPRFQARNQRFH</sequence>
<name>A0A4Y2IFL9_ARAVE</name>
<evidence type="ECO:0000256" key="5">
    <source>
        <dbReference type="ARBA" id="ARBA00023002"/>
    </source>
</evidence>
<evidence type="ECO:0000313" key="9">
    <source>
        <dbReference type="Proteomes" id="UP000499080"/>
    </source>
</evidence>
<dbReference type="SUPFAM" id="SSF48264">
    <property type="entry name" value="Cytochrome P450"/>
    <property type="match status" value="1"/>
</dbReference>
<dbReference type="GO" id="GO:0016705">
    <property type="term" value="F:oxidoreductase activity, acting on paired donors, with incorporation or reduction of molecular oxygen"/>
    <property type="evidence" value="ECO:0007669"/>
    <property type="project" value="InterPro"/>
</dbReference>
<evidence type="ECO:0000256" key="4">
    <source>
        <dbReference type="ARBA" id="ARBA00022723"/>
    </source>
</evidence>
<evidence type="ECO:0000256" key="6">
    <source>
        <dbReference type="ARBA" id="ARBA00023004"/>
    </source>
</evidence>
<evidence type="ECO:0000256" key="3">
    <source>
        <dbReference type="ARBA" id="ARBA00022617"/>
    </source>
</evidence>
<evidence type="ECO:0000256" key="2">
    <source>
        <dbReference type="ARBA" id="ARBA00010617"/>
    </source>
</evidence>
<evidence type="ECO:0000256" key="7">
    <source>
        <dbReference type="ARBA" id="ARBA00023033"/>
    </source>
</evidence>
<dbReference type="OrthoDB" id="3945418at2759"/>
<evidence type="ECO:0000313" key="8">
    <source>
        <dbReference type="EMBL" id="GBM75806.1"/>
    </source>
</evidence>
<accession>A0A4Y2IFL9</accession>